<reference evidence="1 2" key="1">
    <citation type="submission" date="2018-11" db="EMBL/GenBank/DDBJ databases">
        <title>Genome sequencing and assembly of Clostridium tagluense strain A121.</title>
        <authorList>
            <person name="Murakami T."/>
            <person name="Segawa T."/>
            <person name="Shcherbakova V.A."/>
            <person name="Mori H."/>
            <person name="Yoshimura Y."/>
        </authorList>
    </citation>
    <scope>NUCLEOTIDE SEQUENCE [LARGE SCALE GENOMIC DNA]</scope>
    <source>
        <strain evidence="1 2">A121</strain>
    </source>
</reference>
<dbReference type="Proteomes" id="UP000287872">
    <property type="component" value="Unassembled WGS sequence"/>
</dbReference>
<keyword evidence="2" id="KW-1185">Reference proteome</keyword>
<dbReference type="EMBL" id="BHYK01000019">
    <property type="protein sequence ID" value="GCD11564.1"/>
    <property type="molecule type" value="Genomic_DNA"/>
</dbReference>
<sequence length="63" mass="7619">MYRFLRRYSKHRGTVRPYISEGCIEKIDINIVKYIMFDYPSKSNEIKFEIVLNAEEKSWNGLK</sequence>
<evidence type="ECO:0000313" key="1">
    <source>
        <dbReference type="EMBL" id="GCD11564.1"/>
    </source>
</evidence>
<organism evidence="1 2">
    <name type="scientific">Clostridium tagluense</name>
    <dbReference type="NCBI Taxonomy" id="360422"/>
    <lineage>
        <taxon>Bacteria</taxon>
        <taxon>Bacillati</taxon>
        <taxon>Bacillota</taxon>
        <taxon>Clostridia</taxon>
        <taxon>Eubacteriales</taxon>
        <taxon>Clostridiaceae</taxon>
        <taxon>Clostridium</taxon>
    </lineage>
</organism>
<evidence type="ECO:0000313" key="2">
    <source>
        <dbReference type="Proteomes" id="UP000287872"/>
    </source>
</evidence>
<proteinExistence type="predicted"/>
<dbReference type="AlphaFoldDB" id="A0A401UPW2"/>
<gene>
    <name evidence="1" type="ORF">Ctaglu_31870</name>
</gene>
<accession>A0A401UPW2</accession>
<name>A0A401UPW2_9CLOT</name>
<dbReference type="RefSeq" id="WP_148097594.1">
    <property type="nucleotide sequence ID" value="NZ_BHYK01000019.1"/>
</dbReference>
<protein>
    <submittedName>
        <fullName evidence="1">Uncharacterized protein</fullName>
    </submittedName>
</protein>
<dbReference type="OrthoDB" id="1201990at2"/>
<comment type="caution">
    <text evidence="1">The sequence shown here is derived from an EMBL/GenBank/DDBJ whole genome shotgun (WGS) entry which is preliminary data.</text>
</comment>